<proteinExistence type="predicted"/>
<evidence type="ECO:0000313" key="1">
    <source>
        <dbReference type="EMBL" id="JAR94211.1"/>
    </source>
</evidence>
<accession>A0A147BTY6</accession>
<protein>
    <submittedName>
        <fullName evidence="1">Uncharacterized protein</fullName>
    </submittedName>
</protein>
<dbReference type="AlphaFoldDB" id="A0A147BTY6"/>
<name>A0A147BTY6_IXORI</name>
<reference evidence="1" key="1">
    <citation type="journal article" date="2018" name="PLoS Negl. Trop. Dis.">
        <title>Sialome diversity of ticks revealed by RNAseq of single tick salivary glands.</title>
        <authorList>
            <person name="Perner J."/>
            <person name="Kropackova S."/>
            <person name="Kopacek P."/>
            <person name="Ribeiro J.M."/>
        </authorList>
    </citation>
    <scope>NUCLEOTIDE SEQUENCE</scope>
    <source>
        <strain evidence="1">Siblings of single egg batch collected in Ceske Budejovice</strain>
        <tissue evidence="1">Salivary glands</tissue>
    </source>
</reference>
<dbReference type="EMBL" id="GEGO01001193">
    <property type="protein sequence ID" value="JAR94211.1"/>
    <property type="molecule type" value="Transcribed_RNA"/>
</dbReference>
<feature type="non-terminal residue" evidence="1">
    <location>
        <position position="1"/>
    </location>
</feature>
<organism evidence="1">
    <name type="scientific">Ixodes ricinus</name>
    <name type="common">Common tick</name>
    <name type="synonym">Acarus ricinus</name>
    <dbReference type="NCBI Taxonomy" id="34613"/>
    <lineage>
        <taxon>Eukaryota</taxon>
        <taxon>Metazoa</taxon>
        <taxon>Ecdysozoa</taxon>
        <taxon>Arthropoda</taxon>
        <taxon>Chelicerata</taxon>
        <taxon>Arachnida</taxon>
        <taxon>Acari</taxon>
        <taxon>Parasitiformes</taxon>
        <taxon>Ixodida</taxon>
        <taxon>Ixodoidea</taxon>
        <taxon>Ixodidae</taxon>
        <taxon>Ixodinae</taxon>
        <taxon>Ixodes</taxon>
    </lineage>
</organism>
<dbReference type="SUPFAM" id="SSF50814">
    <property type="entry name" value="Lipocalins"/>
    <property type="match status" value="1"/>
</dbReference>
<dbReference type="Gene3D" id="2.40.128.20">
    <property type="match status" value="1"/>
</dbReference>
<dbReference type="InterPro" id="IPR012674">
    <property type="entry name" value="Calycin"/>
</dbReference>
<sequence>SRCRKITFAERLGKYPDALEVISEEPPEYSLVFHSKKSVLTQQTPCLQILNFPVDRVSWLTDVTYAYHNIPSGFTTKGHIYISTKKRNNKFISDDTFVVYLHGSGQERPLWPQLESEIIHNDEYCVFMRSPMLGSQVWARTTYLKANQEVPYLCTFLYEMCGATEKYFVYNFTTCKNFDPK</sequence>